<protein>
    <submittedName>
        <fullName evidence="1">Uncharacterized protein</fullName>
    </submittedName>
</protein>
<accession>A0ACC1HTS5</accession>
<gene>
    <name evidence="1" type="ORF">EV182_002049</name>
</gene>
<dbReference type="Proteomes" id="UP001145114">
    <property type="component" value="Unassembled WGS sequence"/>
</dbReference>
<evidence type="ECO:0000313" key="1">
    <source>
        <dbReference type="EMBL" id="KAJ1679440.1"/>
    </source>
</evidence>
<sequence>EFDLTALKDIDLLPPVDDERNWECHYAAEYVLFGNHCWAGVDTKDVCVDEELGKREAADDGALVNCSGSYVTLHATWKGLQTSRPGLTPSLPRVPPPTSQLAMQVCAMPASRDPDSYPRQLVALHKEIVWLEHLSSLLESGEQLTHIRGGSSASPSDDDLEAQGSHEKEEEEEARWQEALNSMIDRFLEDLVHDSTKQSALISELTQSELPQHSQEHDGGDGMADLFPVLPPRSDLDFTEQVWMLGTQAKSSSDLSEILAAVAETLESGKLRPVVHRSNPSTLAELIQSHLQLSGPTTIESSESELNRINSLFDYWIEEQPLDCFVMVGLYKIHRDLLFYAKDLHRDVQRYLNDLGSFQADAVDQIQGYRCILRVLEVWWLVHQSALGLSEGLLSQITTSVLKHFQNISTIRDQGLNPEAVSQEATDESFGGSYPPPGSAANVNSNGDLFPPDTLLPPAGSDQNGQHSAVHNAGISFAAETGDFNTYEDIIGITVFPPVYSADSHRLAKRVFECFEPHTYQVTVAIPGGSNINSNEDVPASYEGWVPDYAPDAKTKARSDGPTAWWSWLLTQDPSIMDPRSNKDDLDLSGWKDGAERGMADEDSDKGDGNHAAPVTADDVGPRRYSIIEIIRHQ</sequence>
<name>A0ACC1HTS5_9FUNG</name>
<comment type="caution">
    <text evidence="1">The sequence shown here is derived from an EMBL/GenBank/DDBJ whole genome shotgun (WGS) entry which is preliminary data.</text>
</comment>
<keyword evidence="2" id="KW-1185">Reference proteome</keyword>
<feature type="non-terminal residue" evidence="1">
    <location>
        <position position="1"/>
    </location>
</feature>
<proteinExistence type="predicted"/>
<reference evidence="1" key="1">
    <citation type="submission" date="2022-06" db="EMBL/GenBank/DDBJ databases">
        <title>Phylogenomic reconstructions and comparative analyses of Kickxellomycotina fungi.</title>
        <authorList>
            <person name="Reynolds N.K."/>
            <person name="Stajich J.E."/>
            <person name="Barry K."/>
            <person name="Grigoriev I.V."/>
            <person name="Crous P."/>
            <person name="Smith M.E."/>
        </authorList>
    </citation>
    <scope>NUCLEOTIDE SEQUENCE</scope>
    <source>
        <strain evidence="1">RSA 2271</strain>
    </source>
</reference>
<evidence type="ECO:0000313" key="2">
    <source>
        <dbReference type="Proteomes" id="UP001145114"/>
    </source>
</evidence>
<organism evidence="1 2">
    <name type="scientific">Spiromyces aspiralis</name>
    <dbReference type="NCBI Taxonomy" id="68401"/>
    <lineage>
        <taxon>Eukaryota</taxon>
        <taxon>Fungi</taxon>
        <taxon>Fungi incertae sedis</taxon>
        <taxon>Zoopagomycota</taxon>
        <taxon>Kickxellomycotina</taxon>
        <taxon>Kickxellomycetes</taxon>
        <taxon>Kickxellales</taxon>
        <taxon>Kickxellaceae</taxon>
        <taxon>Spiromyces</taxon>
    </lineage>
</organism>
<dbReference type="EMBL" id="JAMZIH010000383">
    <property type="protein sequence ID" value="KAJ1679440.1"/>
    <property type="molecule type" value="Genomic_DNA"/>
</dbReference>